<dbReference type="EMBL" id="CAFBMT010000001">
    <property type="protein sequence ID" value="CAB4911193.1"/>
    <property type="molecule type" value="Genomic_DNA"/>
</dbReference>
<dbReference type="GO" id="GO:0006103">
    <property type="term" value="P:2-oxoglutarate metabolic process"/>
    <property type="evidence" value="ECO:0007669"/>
    <property type="project" value="TreeGrafter"/>
</dbReference>
<name>A0A6J6A4P3_9ZZZZ</name>
<dbReference type="PANTHER" id="PTHR22912">
    <property type="entry name" value="DISULFIDE OXIDOREDUCTASE"/>
    <property type="match status" value="1"/>
</dbReference>
<sequence>MEQQQFDVVVIGGGPGGYGAALYATSAGLNVALVEKGALGGTCLNRGCIPAKAFLETAAVNRHVAHAAEFGIESSPPVVNFEVAQARKQRIVDGIVKGLGGLIKSKKITVLDGVGSLGANRTVTVLHPDGSSSTVTGTSVILASGSVPRTIPGFDPAGPVMTSDEVLMLSYVPQRVAVIGGGAIGCEFASTFADLGATVTILEGLPKILPGLDADVANVVLRTFKKKQIDIRTGVKVLGHSPNGAGGTIVHFGAADGDLENLEVDAVVVSVGRRPFADQLGLLGTTVKVTDRGFVEVDEYCRTGEPGVYAIGDLINTPALAHVGYAEAILVTKHILNEGPMPIRYDRVPWAIYCHPEVAFSGPSEEAAREAGFDVVVAKHQFRANSRAQILGEPDGLVKVIAKRNADGTAGQILGVHMVGPWVTEQLSGGYLAVNWEATAAEVAEFIQPHPSLTELFGETVLSLTGRSLNA</sequence>
<evidence type="ECO:0000259" key="11">
    <source>
        <dbReference type="Pfam" id="PF02852"/>
    </source>
</evidence>
<evidence type="ECO:0000256" key="6">
    <source>
        <dbReference type="ARBA" id="ARBA00022827"/>
    </source>
</evidence>
<keyword evidence="4" id="KW-0963">Cytoplasm</keyword>
<dbReference type="SUPFAM" id="SSF55424">
    <property type="entry name" value="FAD/NAD-linked reductases, dimerisation (C-terminal) domain"/>
    <property type="match status" value="1"/>
</dbReference>
<organism evidence="13">
    <name type="scientific">freshwater metagenome</name>
    <dbReference type="NCBI Taxonomy" id="449393"/>
    <lineage>
        <taxon>unclassified sequences</taxon>
        <taxon>metagenomes</taxon>
        <taxon>ecological metagenomes</taxon>
    </lineage>
</organism>
<evidence type="ECO:0000256" key="5">
    <source>
        <dbReference type="ARBA" id="ARBA00022630"/>
    </source>
</evidence>
<keyword evidence="10" id="KW-0676">Redox-active center</keyword>
<evidence type="ECO:0000256" key="10">
    <source>
        <dbReference type="ARBA" id="ARBA00023284"/>
    </source>
</evidence>
<dbReference type="Pfam" id="PF02852">
    <property type="entry name" value="Pyr_redox_dim"/>
    <property type="match status" value="1"/>
</dbReference>
<evidence type="ECO:0000256" key="2">
    <source>
        <dbReference type="ARBA" id="ARBA00004496"/>
    </source>
</evidence>
<evidence type="ECO:0000259" key="12">
    <source>
        <dbReference type="Pfam" id="PF07992"/>
    </source>
</evidence>
<feature type="domain" description="FAD/NAD(P)-binding" evidence="12">
    <location>
        <begin position="6"/>
        <end position="328"/>
    </location>
</feature>
<dbReference type="AlphaFoldDB" id="A0A6J6A4P3"/>
<dbReference type="PANTHER" id="PTHR22912:SF217">
    <property type="entry name" value="DIHYDROLIPOYL DEHYDROGENASE"/>
    <property type="match status" value="1"/>
</dbReference>
<comment type="subcellular location">
    <subcellularLocation>
        <location evidence="2">Cytoplasm</location>
    </subcellularLocation>
</comment>
<dbReference type="InterPro" id="IPR016156">
    <property type="entry name" value="FAD/NAD-linked_Rdtase_dimer_sf"/>
</dbReference>
<dbReference type="Gene3D" id="3.30.390.30">
    <property type="match status" value="1"/>
</dbReference>
<evidence type="ECO:0000313" key="13">
    <source>
        <dbReference type="EMBL" id="CAB4362650.1"/>
    </source>
</evidence>
<evidence type="ECO:0000256" key="9">
    <source>
        <dbReference type="ARBA" id="ARBA00023157"/>
    </source>
</evidence>
<evidence type="ECO:0000256" key="4">
    <source>
        <dbReference type="ARBA" id="ARBA00022490"/>
    </source>
</evidence>
<comment type="similarity">
    <text evidence="3">Belongs to the class-I pyridine nucleotide-disulfide oxidoreductase family.</text>
</comment>
<evidence type="ECO:0000256" key="1">
    <source>
        <dbReference type="ARBA" id="ARBA00001974"/>
    </source>
</evidence>
<keyword evidence="9" id="KW-1015">Disulfide bond</keyword>
<feature type="domain" description="Pyridine nucleotide-disulphide oxidoreductase dimerisation" evidence="11">
    <location>
        <begin position="348"/>
        <end position="459"/>
    </location>
</feature>
<dbReference type="EMBL" id="CAESGF010000002">
    <property type="protein sequence ID" value="CAB4362650.1"/>
    <property type="molecule type" value="Genomic_DNA"/>
</dbReference>
<comment type="cofactor">
    <cofactor evidence="1">
        <name>FAD</name>
        <dbReference type="ChEBI" id="CHEBI:57692"/>
    </cofactor>
</comment>
<evidence type="ECO:0000313" key="16">
    <source>
        <dbReference type="EMBL" id="CAB4911193.1"/>
    </source>
</evidence>
<evidence type="ECO:0000256" key="8">
    <source>
        <dbReference type="ARBA" id="ARBA00023027"/>
    </source>
</evidence>
<dbReference type="EMBL" id="CAFBIY010000103">
    <property type="protein sequence ID" value="CAB4851937.1"/>
    <property type="molecule type" value="Genomic_DNA"/>
</dbReference>
<dbReference type="EMBL" id="CAFBOL010000021">
    <property type="protein sequence ID" value="CAB4985225.1"/>
    <property type="molecule type" value="Genomic_DNA"/>
</dbReference>
<dbReference type="Pfam" id="PF07992">
    <property type="entry name" value="Pyr_redox_2"/>
    <property type="match status" value="1"/>
</dbReference>
<dbReference type="PIRSF" id="PIRSF000350">
    <property type="entry name" value="Mercury_reductase_MerA"/>
    <property type="match status" value="1"/>
</dbReference>
<evidence type="ECO:0000256" key="7">
    <source>
        <dbReference type="ARBA" id="ARBA00023002"/>
    </source>
</evidence>
<dbReference type="InterPro" id="IPR036188">
    <property type="entry name" value="FAD/NAD-bd_sf"/>
</dbReference>
<dbReference type="PRINTS" id="PR00411">
    <property type="entry name" value="PNDRDTASEI"/>
</dbReference>
<dbReference type="InterPro" id="IPR001100">
    <property type="entry name" value="Pyr_nuc-diS_OxRdtase"/>
</dbReference>
<dbReference type="GO" id="GO:0050660">
    <property type="term" value="F:flavin adenine dinucleotide binding"/>
    <property type="evidence" value="ECO:0007669"/>
    <property type="project" value="InterPro"/>
</dbReference>
<protein>
    <submittedName>
        <fullName evidence="13">Unannotated protein</fullName>
    </submittedName>
</protein>
<dbReference type="InterPro" id="IPR012999">
    <property type="entry name" value="Pyr_OxRdtase_I_AS"/>
</dbReference>
<dbReference type="Gene3D" id="3.50.50.60">
    <property type="entry name" value="FAD/NAD(P)-binding domain"/>
    <property type="match status" value="2"/>
</dbReference>
<dbReference type="InterPro" id="IPR023753">
    <property type="entry name" value="FAD/NAD-binding_dom"/>
</dbReference>
<keyword evidence="5" id="KW-0285">Flavoprotein</keyword>
<dbReference type="EMBL" id="CAEZYF010000002">
    <property type="protein sequence ID" value="CAB4707312.1"/>
    <property type="molecule type" value="Genomic_DNA"/>
</dbReference>
<dbReference type="InterPro" id="IPR004099">
    <property type="entry name" value="Pyr_nucl-diS_OxRdtase_dimer"/>
</dbReference>
<accession>A0A6J6A4P3</accession>
<dbReference type="PRINTS" id="PR00368">
    <property type="entry name" value="FADPNR"/>
</dbReference>
<gene>
    <name evidence="14" type="ORF">UFOPK2656_00433</name>
    <name evidence="15" type="ORF">UFOPK3267_01814</name>
    <name evidence="16" type="ORF">UFOPK3651_00201</name>
    <name evidence="17" type="ORF">UFOPK3931_01088</name>
    <name evidence="13" type="ORF">UFOPK4189_00430</name>
</gene>
<dbReference type="InterPro" id="IPR050151">
    <property type="entry name" value="Class-I_Pyr_Nuc-Dis_Oxidored"/>
</dbReference>
<evidence type="ECO:0000313" key="15">
    <source>
        <dbReference type="EMBL" id="CAB4851937.1"/>
    </source>
</evidence>
<dbReference type="PROSITE" id="PS00076">
    <property type="entry name" value="PYRIDINE_REDOX_1"/>
    <property type="match status" value="1"/>
</dbReference>
<dbReference type="SUPFAM" id="SSF51905">
    <property type="entry name" value="FAD/NAD(P)-binding domain"/>
    <property type="match status" value="1"/>
</dbReference>
<evidence type="ECO:0000256" key="3">
    <source>
        <dbReference type="ARBA" id="ARBA00007532"/>
    </source>
</evidence>
<dbReference type="GO" id="GO:0004148">
    <property type="term" value="F:dihydrolipoyl dehydrogenase (NADH) activity"/>
    <property type="evidence" value="ECO:0007669"/>
    <property type="project" value="InterPro"/>
</dbReference>
<proteinExistence type="inferred from homology"/>
<reference evidence="13" key="1">
    <citation type="submission" date="2020-05" db="EMBL/GenBank/DDBJ databases">
        <authorList>
            <person name="Chiriac C."/>
            <person name="Salcher M."/>
            <person name="Ghai R."/>
            <person name="Kavagutti S V."/>
        </authorList>
    </citation>
    <scope>NUCLEOTIDE SEQUENCE</scope>
</reference>
<evidence type="ECO:0000313" key="14">
    <source>
        <dbReference type="EMBL" id="CAB4707312.1"/>
    </source>
</evidence>
<keyword evidence="7" id="KW-0560">Oxidoreductase</keyword>
<dbReference type="NCBIfam" id="TIGR01350">
    <property type="entry name" value="lipoamide_DH"/>
    <property type="match status" value="1"/>
</dbReference>
<dbReference type="InterPro" id="IPR006258">
    <property type="entry name" value="Lipoamide_DH"/>
</dbReference>
<keyword evidence="6" id="KW-0274">FAD</keyword>
<dbReference type="GO" id="GO:0005737">
    <property type="term" value="C:cytoplasm"/>
    <property type="evidence" value="ECO:0007669"/>
    <property type="project" value="UniProtKB-SubCell"/>
</dbReference>
<evidence type="ECO:0000313" key="17">
    <source>
        <dbReference type="EMBL" id="CAB4985225.1"/>
    </source>
</evidence>
<keyword evidence="8" id="KW-0520">NAD</keyword>
<dbReference type="FunFam" id="3.30.390.30:FF:000001">
    <property type="entry name" value="Dihydrolipoyl dehydrogenase"/>
    <property type="match status" value="1"/>
</dbReference>